<gene>
    <name evidence="1" type="ORF">BCR44DRAFT_1463329</name>
</gene>
<keyword evidence="2" id="KW-1185">Reference proteome</keyword>
<name>A0A1Y2HC32_9FUNG</name>
<dbReference type="EMBL" id="MCFL01000050">
    <property type="protein sequence ID" value="ORZ32157.1"/>
    <property type="molecule type" value="Genomic_DNA"/>
</dbReference>
<comment type="caution">
    <text evidence="1">The sequence shown here is derived from an EMBL/GenBank/DDBJ whole genome shotgun (WGS) entry which is preliminary data.</text>
</comment>
<accession>A0A1Y2HC32</accession>
<protein>
    <submittedName>
        <fullName evidence="1">Uncharacterized protein</fullName>
    </submittedName>
</protein>
<reference evidence="1 2" key="1">
    <citation type="submission" date="2016-07" db="EMBL/GenBank/DDBJ databases">
        <title>Pervasive Adenine N6-methylation of Active Genes in Fungi.</title>
        <authorList>
            <consortium name="DOE Joint Genome Institute"/>
            <person name="Mondo S.J."/>
            <person name="Dannebaum R.O."/>
            <person name="Kuo R.C."/>
            <person name="Labutti K."/>
            <person name="Haridas S."/>
            <person name="Kuo A."/>
            <person name="Salamov A."/>
            <person name="Ahrendt S.R."/>
            <person name="Lipzen A."/>
            <person name="Sullivan W."/>
            <person name="Andreopoulos W.B."/>
            <person name="Clum A."/>
            <person name="Lindquist E."/>
            <person name="Daum C."/>
            <person name="Ramamoorthy G.K."/>
            <person name="Gryganskyi A."/>
            <person name="Culley D."/>
            <person name="Magnuson J.K."/>
            <person name="James T.Y."/>
            <person name="O'Malley M.A."/>
            <person name="Stajich J.E."/>
            <person name="Spatafora J.W."/>
            <person name="Visel A."/>
            <person name="Grigoriev I.V."/>
        </authorList>
    </citation>
    <scope>NUCLEOTIDE SEQUENCE [LARGE SCALE GENOMIC DNA]</scope>
    <source>
        <strain evidence="1 2">PL171</strain>
    </source>
</reference>
<sequence>MASSNIKTFDRPGTINPSANTTLALCSGDSFVTRLDLEIAHRASSDSITKKGVHMVAADVVGIFVTCSDKSPKQGIAAPPFFGIHRPQTLFQGSDSPNGIRDVLVTGASSVKSIGYADALVGVVSPTGGIWRQVDSEYDSCVLKGIQAEHDTLITETINNGCVQSSLRHHVCTAILKH</sequence>
<dbReference type="AlphaFoldDB" id="A0A1Y2HC32"/>
<evidence type="ECO:0000313" key="2">
    <source>
        <dbReference type="Proteomes" id="UP000193411"/>
    </source>
</evidence>
<proteinExistence type="predicted"/>
<evidence type="ECO:0000313" key="1">
    <source>
        <dbReference type="EMBL" id="ORZ32157.1"/>
    </source>
</evidence>
<organism evidence="1 2">
    <name type="scientific">Catenaria anguillulae PL171</name>
    <dbReference type="NCBI Taxonomy" id="765915"/>
    <lineage>
        <taxon>Eukaryota</taxon>
        <taxon>Fungi</taxon>
        <taxon>Fungi incertae sedis</taxon>
        <taxon>Blastocladiomycota</taxon>
        <taxon>Blastocladiomycetes</taxon>
        <taxon>Blastocladiales</taxon>
        <taxon>Catenariaceae</taxon>
        <taxon>Catenaria</taxon>
    </lineage>
</organism>
<dbReference type="Proteomes" id="UP000193411">
    <property type="component" value="Unassembled WGS sequence"/>
</dbReference>